<evidence type="ECO:0000256" key="2">
    <source>
        <dbReference type="ARBA" id="ARBA00006337"/>
    </source>
</evidence>
<feature type="transmembrane region" description="Helical" evidence="11">
    <location>
        <begin position="102"/>
        <end position="123"/>
    </location>
</feature>
<evidence type="ECO:0000259" key="13">
    <source>
        <dbReference type="PROSITE" id="PS51846"/>
    </source>
</evidence>
<evidence type="ECO:0000256" key="9">
    <source>
        <dbReference type="PROSITE-ProRule" id="PRU00703"/>
    </source>
</evidence>
<feature type="domain" description="CBS" evidence="12">
    <location>
        <begin position="286"/>
        <end position="343"/>
    </location>
</feature>
<dbReference type="SUPFAM" id="SSF56176">
    <property type="entry name" value="FAD-binding/transporter-associated domain-like"/>
    <property type="match status" value="1"/>
</dbReference>
<evidence type="ECO:0000313" key="15">
    <source>
        <dbReference type="Proteomes" id="UP000286268"/>
    </source>
</evidence>
<evidence type="ECO:0000256" key="3">
    <source>
        <dbReference type="ARBA" id="ARBA00022475"/>
    </source>
</evidence>
<proteinExistence type="inferred from homology"/>
<dbReference type="InterPro" id="IPR044751">
    <property type="entry name" value="Ion_transp-like_CBS"/>
</dbReference>
<evidence type="ECO:0000256" key="10">
    <source>
        <dbReference type="PROSITE-ProRule" id="PRU01193"/>
    </source>
</evidence>
<dbReference type="AlphaFoldDB" id="A0A410DPS0"/>
<feature type="domain" description="CBS" evidence="12">
    <location>
        <begin position="220"/>
        <end position="281"/>
    </location>
</feature>
<dbReference type="Pfam" id="PF00571">
    <property type="entry name" value="CBS"/>
    <property type="match status" value="2"/>
</dbReference>
<dbReference type="PROSITE" id="PS51371">
    <property type="entry name" value="CBS"/>
    <property type="match status" value="2"/>
</dbReference>
<feature type="domain" description="CNNM transmembrane" evidence="13">
    <location>
        <begin position="1"/>
        <end position="201"/>
    </location>
</feature>
<dbReference type="OrthoDB" id="9798188at2"/>
<keyword evidence="7 9" id="KW-0129">CBS domain</keyword>
<dbReference type="InterPro" id="IPR000644">
    <property type="entry name" value="CBS_dom"/>
</dbReference>
<keyword evidence="5" id="KW-0677">Repeat</keyword>
<dbReference type="GO" id="GO:0005886">
    <property type="term" value="C:plasma membrane"/>
    <property type="evidence" value="ECO:0007669"/>
    <property type="project" value="UniProtKB-SubCell"/>
</dbReference>
<evidence type="ECO:0000259" key="12">
    <source>
        <dbReference type="PROSITE" id="PS51371"/>
    </source>
</evidence>
<dbReference type="CDD" id="cd04590">
    <property type="entry name" value="CBS_pair_CorC_HlyC_assoc"/>
    <property type="match status" value="1"/>
</dbReference>
<sequence length="432" mass="48980">MEENLIISILLVVVLIAINAFLVAAEMSIVSLNKNKIGLLADKGNKKAILLRNLTQEPSKFLATIQVGITLAGFFASASAATSLSNSFGKFLHKYNIPYSDQIALVLITVVISYFTLVLGELFPKRLALKKSESVAMFTVKPIVMISKVTVPFVRFLSFSTNLLIRLFGIDMNNMEERVSEEEIKSLIEVGKEHGVINETEREMINGIFKFDDKLAKEVMIPRTEVFMLDANVKIADAIEEIVSEKYSRIPVYEDEIDNIIGILYTKDIFSQFITKDIDDIEIKSLIREPYFVPETKHIDELFKDIKETKSHMAILIDEYGGFSGIVTLEDLVEEVMGNISDEYDEDEQEIRKIDDNTYSVDGLLSIYRVNEILHLNMSSEDTDTIGGFVLELLGTIPKDIENSVVEYDNVILKIEEMSEKRVERVKIFIQR</sequence>
<evidence type="ECO:0000256" key="5">
    <source>
        <dbReference type="ARBA" id="ARBA00022737"/>
    </source>
</evidence>
<dbReference type="GO" id="GO:0050660">
    <property type="term" value="F:flavin adenine dinucleotide binding"/>
    <property type="evidence" value="ECO:0007669"/>
    <property type="project" value="InterPro"/>
</dbReference>
<dbReference type="Gene3D" id="3.30.465.10">
    <property type="match status" value="1"/>
</dbReference>
<dbReference type="FunFam" id="3.10.580.10:FF:000002">
    <property type="entry name" value="Magnesium/cobalt efflux protein CorC"/>
    <property type="match status" value="1"/>
</dbReference>
<dbReference type="PANTHER" id="PTHR43099">
    <property type="entry name" value="UPF0053 PROTEIN YRKA"/>
    <property type="match status" value="1"/>
</dbReference>
<dbReference type="Proteomes" id="UP000286268">
    <property type="component" value="Chromosome"/>
</dbReference>
<dbReference type="InterPro" id="IPR002550">
    <property type="entry name" value="CNNM"/>
</dbReference>
<dbReference type="InterPro" id="IPR005170">
    <property type="entry name" value="Transptr-assoc_dom"/>
</dbReference>
<evidence type="ECO:0000256" key="1">
    <source>
        <dbReference type="ARBA" id="ARBA00004651"/>
    </source>
</evidence>
<evidence type="ECO:0000313" key="14">
    <source>
        <dbReference type="EMBL" id="QAA31062.1"/>
    </source>
</evidence>
<keyword evidence="6 10" id="KW-1133">Transmembrane helix</keyword>
<comment type="subcellular location">
    <subcellularLocation>
        <location evidence="1">Cell membrane</location>
        <topology evidence="1">Multi-pass membrane protein</topology>
    </subcellularLocation>
</comment>
<comment type="similarity">
    <text evidence="2">Belongs to the UPF0053 family.</text>
</comment>
<feature type="transmembrane region" description="Helical" evidence="11">
    <location>
        <begin position="61"/>
        <end position="82"/>
    </location>
</feature>
<gene>
    <name evidence="14" type="ORF">C1I91_04950</name>
</gene>
<reference evidence="14 15" key="1">
    <citation type="submission" date="2018-01" db="EMBL/GenBank/DDBJ databases">
        <title>Genome Sequencing and Assembly of Anaerobacter polyendosporus strain CT4.</title>
        <authorList>
            <person name="Tachaapaikoon C."/>
            <person name="Sutheeworapong S."/>
            <person name="Jenjaroenpun P."/>
            <person name="Wongsurawat T."/>
            <person name="Nookeaw I."/>
            <person name="Cheawchanlertfa P."/>
            <person name="Kosugi A."/>
            <person name="Cheevadhanarak S."/>
            <person name="Ratanakhanokchai K."/>
        </authorList>
    </citation>
    <scope>NUCLEOTIDE SEQUENCE [LARGE SCALE GENOMIC DNA]</scope>
    <source>
        <strain evidence="14 15">CT4</strain>
    </source>
</reference>
<evidence type="ECO:0000256" key="4">
    <source>
        <dbReference type="ARBA" id="ARBA00022692"/>
    </source>
</evidence>
<keyword evidence="15" id="KW-1185">Reference proteome</keyword>
<evidence type="ECO:0000256" key="11">
    <source>
        <dbReference type="SAM" id="Phobius"/>
    </source>
</evidence>
<dbReference type="SUPFAM" id="SSF54631">
    <property type="entry name" value="CBS-domain pair"/>
    <property type="match status" value="1"/>
</dbReference>
<evidence type="ECO:0000256" key="7">
    <source>
        <dbReference type="ARBA" id="ARBA00023122"/>
    </source>
</evidence>
<dbReference type="Gene3D" id="3.10.580.10">
    <property type="entry name" value="CBS-domain"/>
    <property type="match status" value="1"/>
</dbReference>
<organism evidence="14 15">
    <name type="scientific">Clostridium manihotivorum</name>
    <dbReference type="NCBI Taxonomy" id="2320868"/>
    <lineage>
        <taxon>Bacteria</taxon>
        <taxon>Bacillati</taxon>
        <taxon>Bacillota</taxon>
        <taxon>Clostridia</taxon>
        <taxon>Eubacteriales</taxon>
        <taxon>Clostridiaceae</taxon>
        <taxon>Clostridium</taxon>
    </lineage>
</organism>
<dbReference type="InterPro" id="IPR046342">
    <property type="entry name" value="CBS_dom_sf"/>
</dbReference>
<dbReference type="EMBL" id="CP025746">
    <property type="protein sequence ID" value="QAA31062.1"/>
    <property type="molecule type" value="Genomic_DNA"/>
</dbReference>
<keyword evidence="8 10" id="KW-0472">Membrane</keyword>
<dbReference type="PROSITE" id="PS51846">
    <property type="entry name" value="CNNM"/>
    <property type="match status" value="1"/>
</dbReference>
<dbReference type="PANTHER" id="PTHR43099:SF2">
    <property type="entry name" value="UPF0053 PROTEIN YRKA"/>
    <property type="match status" value="1"/>
</dbReference>
<dbReference type="KEGG" id="cmah:C1I91_04950"/>
<feature type="transmembrane region" description="Helical" evidence="11">
    <location>
        <begin position="6"/>
        <end position="25"/>
    </location>
</feature>
<evidence type="ECO:0000256" key="6">
    <source>
        <dbReference type="ARBA" id="ARBA00022989"/>
    </source>
</evidence>
<dbReference type="Pfam" id="PF01595">
    <property type="entry name" value="CNNM"/>
    <property type="match status" value="1"/>
</dbReference>
<dbReference type="InterPro" id="IPR016169">
    <property type="entry name" value="FAD-bd_PCMH_sub2"/>
</dbReference>
<protein>
    <submittedName>
        <fullName evidence="14">Hemolysin</fullName>
    </submittedName>
</protein>
<dbReference type="RefSeq" id="WP_128211672.1">
    <property type="nucleotide sequence ID" value="NZ_CP025746.1"/>
</dbReference>
<feature type="transmembrane region" description="Helical" evidence="11">
    <location>
        <begin position="135"/>
        <end position="157"/>
    </location>
</feature>
<dbReference type="InterPro" id="IPR051676">
    <property type="entry name" value="UPF0053_domain"/>
</dbReference>
<keyword evidence="3" id="KW-1003">Cell membrane</keyword>
<dbReference type="Pfam" id="PF03471">
    <property type="entry name" value="CorC_HlyC"/>
    <property type="match status" value="1"/>
</dbReference>
<name>A0A410DPS0_9CLOT</name>
<dbReference type="InterPro" id="IPR036318">
    <property type="entry name" value="FAD-bd_PCMH-like_sf"/>
</dbReference>
<dbReference type="SMART" id="SM00116">
    <property type="entry name" value="CBS"/>
    <property type="match status" value="2"/>
</dbReference>
<keyword evidence="4 10" id="KW-0812">Transmembrane</keyword>
<dbReference type="SMART" id="SM01091">
    <property type="entry name" value="CorC_HlyC"/>
    <property type="match status" value="1"/>
</dbReference>
<accession>A0A410DPS0</accession>
<evidence type="ECO:0000256" key="8">
    <source>
        <dbReference type="ARBA" id="ARBA00023136"/>
    </source>
</evidence>